<evidence type="ECO:0000259" key="9">
    <source>
        <dbReference type="PROSITE" id="PS51371"/>
    </source>
</evidence>
<dbReference type="OrthoDB" id="9762536at2"/>
<evidence type="ECO:0000256" key="1">
    <source>
        <dbReference type="ARBA" id="ARBA00008165"/>
    </source>
</evidence>
<feature type="site" description="Catalytically relevant" evidence="6">
    <location>
        <position position="85"/>
    </location>
</feature>
<protein>
    <recommendedName>
        <fullName evidence="4">Arabinose 5-phosphate isomerase</fullName>
        <shortName evidence="4">API</shortName>
        <ecNumber evidence="4">5.3.1.13</ecNumber>
    </recommendedName>
</protein>
<dbReference type="Proteomes" id="UP000307749">
    <property type="component" value="Unassembled WGS sequence"/>
</dbReference>
<dbReference type="PANTHER" id="PTHR42745">
    <property type="match status" value="1"/>
</dbReference>
<dbReference type="Pfam" id="PF00571">
    <property type="entry name" value="CBS"/>
    <property type="match status" value="2"/>
</dbReference>
<dbReference type="InterPro" id="IPR001347">
    <property type="entry name" value="SIS_dom"/>
</dbReference>
<dbReference type="GO" id="GO:1901135">
    <property type="term" value="P:carbohydrate derivative metabolic process"/>
    <property type="evidence" value="ECO:0007669"/>
    <property type="project" value="InterPro"/>
</dbReference>
<evidence type="ECO:0000259" key="10">
    <source>
        <dbReference type="PROSITE" id="PS51464"/>
    </source>
</evidence>
<dbReference type="PANTHER" id="PTHR42745:SF1">
    <property type="entry name" value="ARABINOSE 5-PHOSPHATE ISOMERASE KDSD"/>
    <property type="match status" value="1"/>
</dbReference>
<evidence type="ECO:0000256" key="2">
    <source>
        <dbReference type="ARBA" id="ARBA00022737"/>
    </source>
</evidence>
<feature type="domain" description="SIS" evidence="10">
    <location>
        <begin position="67"/>
        <end position="210"/>
    </location>
</feature>
<dbReference type="PIRSF" id="PIRSF004692">
    <property type="entry name" value="KdsD_KpsF"/>
    <property type="match status" value="1"/>
</dbReference>
<dbReference type="EC" id="5.3.1.13" evidence="4"/>
<feature type="compositionally biased region" description="Low complexity" evidence="8">
    <location>
        <begin position="1"/>
        <end position="14"/>
    </location>
</feature>
<dbReference type="InterPro" id="IPR004800">
    <property type="entry name" value="KdsD/KpsF-type"/>
</dbReference>
<dbReference type="SMART" id="SM00116">
    <property type="entry name" value="CBS"/>
    <property type="match status" value="2"/>
</dbReference>
<dbReference type="InterPro" id="IPR046342">
    <property type="entry name" value="CBS_dom_sf"/>
</dbReference>
<dbReference type="CDD" id="cd05014">
    <property type="entry name" value="SIS_Kpsf"/>
    <property type="match status" value="1"/>
</dbReference>
<comment type="similarity">
    <text evidence="1 4">Belongs to the SIS family. GutQ/KpsF subfamily.</text>
</comment>
<feature type="site" description="Catalytically relevant" evidence="6">
    <location>
        <position position="178"/>
    </location>
</feature>
<comment type="caution">
    <text evidence="11">The sequence shown here is derived from an EMBL/GenBank/DDBJ whole genome shotgun (WGS) entry which is preliminary data.</text>
</comment>
<dbReference type="GO" id="GO:0097367">
    <property type="term" value="F:carbohydrate derivative binding"/>
    <property type="evidence" value="ECO:0007669"/>
    <property type="project" value="InterPro"/>
</dbReference>
<keyword evidence="3 7" id="KW-0129">CBS domain</keyword>
<keyword evidence="4 11" id="KW-0413">Isomerase</keyword>
<proteinExistence type="inferred from homology"/>
<dbReference type="Gene3D" id="3.10.580.10">
    <property type="entry name" value="CBS-domain"/>
    <property type="match status" value="1"/>
</dbReference>
<dbReference type="STRING" id="993689.GCA_002077135_01305"/>
<evidence type="ECO:0000256" key="6">
    <source>
        <dbReference type="PIRSR" id="PIRSR004692-3"/>
    </source>
</evidence>
<evidence type="ECO:0000256" key="5">
    <source>
        <dbReference type="PIRSR" id="PIRSR004692-2"/>
    </source>
</evidence>
<feature type="domain" description="CBS" evidence="9">
    <location>
        <begin position="304"/>
        <end position="355"/>
    </location>
</feature>
<evidence type="ECO:0000313" key="12">
    <source>
        <dbReference type="Proteomes" id="UP000307749"/>
    </source>
</evidence>
<dbReference type="InterPro" id="IPR035474">
    <property type="entry name" value="SIS_Kpsf"/>
</dbReference>
<keyword evidence="2" id="KW-0677">Repeat</keyword>
<accession>A0A4S3KMV6</accession>
<feature type="binding site" evidence="5">
    <location>
        <position position="108"/>
    </location>
    <ligand>
        <name>Zn(2+)</name>
        <dbReference type="ChEBI" id="CHEBI:29105"/>
    </ligand>
</feature>
<dbReference type="GO" id="GO:0046872">
    <property type="term" value="F:metal ion binding"/>
    <property type="evidence" value="ECO:0007669"/>
    <property type="project" value="UniProtKB-KW"/>
</dbReference>
<dbReference type="InterPro" id="IPR000644">
    <property type="entry name" value="CBS_dom"/>
</dbReference>
<dbReference type="NCBIfam" id="TIGR00393">
    <property type="entry name" value="kpsF"/>
    <property type="match status" value="1"/>
</dbReference>
<feature type="site" description="Catalytically relevant" evidence="6">
    <location>
        <position position="137"/>
    </location>
</feature>
<dbReference type="GO" id="GO:0005975">
    <property type="term" value="P:carbohydrate metabolic process"/>
    <property type="evidence" value="ECO:0007669"/>
    <property type="project" value="InterPro"/>
</dbReference>
<name>A0A4S3KMV6_9GAMM</name>
<dbReference type="GO" id="GO:0019146">
    <property type="term" value="F:arabinose-5-phosphate isomerase activity"/>
    <property type="evidence" value="ECO:0007669"/>
    <property type="project" value="UniProtKB-EC"/>
</dbReference>
<dbReference type="InterPro" id="IPR050986">
    <property type="entry name" value="GutQ/KpsF_isomerases"/>
</dbReference>
<keyword evidence="5" id="KW-0479">Metal-binding</keyword>
<dbReference type="EMBL" id="MWQO01000036">
    <property type="protein sequence ID" value="THD09758.1"/>
    <property type="molecule type" value="Genomic_DNA"/>
</dbReference>
<dbReference type="FunFam" id="3.40.50.10490:FF:000011">
    <property type="entry name" value="Arabinose 5-phosphate isomerase"/>
    <property type="match status" value="1"/>
</dbReference>
<dbReference type="AlphaFoldDB" id="A0A4S3KMV6"/>
<gene>
    <name evidence="11" type="ORF">B1806_10555</name>
</gene>
<keyword evidence="5" id="KW-0862">Zinc</keyword>
<feature type="domain" description="CBS" evidence="9">
    <location>
        <begin position="236"/>
        <end position="295"/>
    </location>
</feature>
<reference evidence="11 12" key="1">
    <citation type="submission" date="2017-02" db="EMBL/GenBank/DDBJ databases">
        <title>Whole genome sequencing of Metallibacterium scheffleri DSM 24874 (T).</title>
        <authorList>
            <person name="Kumar S."/>
            <person name="Patil P."/>
            <person name="Patil P.B."/>
        </authorList>
    </citation>
    <scope>NUCLEOTIDE SEQUENCE [LARGE SCALE GENOMIC DNA]</scope>
    <source>
        <strain evidence="11 12">DSM 24874</strain>
    </source>
</reference>
<dbReference type="SUPFAM" id="SSF53697">
    <property type="entry name" value="SIS domain"/>
    <property type="match status" value="1"/>
</dbReference>
<dbReference type="PROSITE" id="PS51464">
    <property type="entry name" value="SIS"/>
    <property type="match status" value="1"/>
</dbReference>
<dbReference type="Gene3D" id="3.40.50.10490">
    <property type="entry name" value="Glucose-6-phosphate isomerase like protein, domain 1"/>
    <property type="match status" value="1"/>
</dbReference>
<organism evidence="11 12">
    <name type="scientific">Metallibacterium scheffleri</name>
    <dbReference type="NCBI Taxonomy" id="993689"/>
    <lineage>
        <taxon>Bacteria</taxon>
        <taxon>Pseudomonadati</taxon>
        <taxon>Pseudomonadota</taxon>
        <taxon>Gammaproteobacteria</taxon>
        <taxon>Lysobacterales</taxon>
        <taxon>Rhodanobacteraceae</taxon>
        <taxon>Metallibacterium</taxon>
    </lineage>
</organism>
<evidence type="ECO:0000256" key="7">
    <source>
        <dbReference type="PROSITE-ProRule" id="PRU00703"/>
    </source>
</evidence>
<dbReference type="CDD" id="cd04604">
    <property type="entry name" value="CBS_pair_SIS_assoc"/>
    <property type="match status" value="1"/>
</dbReference>
<evidence type="ECO:0000256" key="4">
    <source>
        <dbReference type="PIRNR" id="PIRNR004692"/>
    </source>
</evidence>
<keyword evidence="12" id="KW-1185">Reference proteome</keyword>
<evidence type="ECO:0000313" key="11">
    <source>
        <dbReference type="EMBL" id="THD09758.1"/>
    </source>
</evidence>
<feature type="region of interest" description="Disordered" evidence="8">
    <location>
        <begin position="1"/>
        <end position="27"/>
    </location>
</feature>
<dbReference type="Pfam" id="PF01380">
    <property type="entry name" value="SIS"/>
    <property type="match status" value="1"/>
</dbReference>
<comment type="catalytic activity">
    <reaction evidence="4">
        <text>D-arabinose 5-phosphate = D-ribulose 5-phosphate</text>
        <dbReference type="Rhea" id="RHEA:23104"/>
        <dbReference type="ChEBI" id="CHEBI:57693"/>
        <dbReference type="ChEBI" id="CHEBI:58121"/>
        <dbReference type="EC" id="5.3.1.13"/>
    </reaction>
</comment>
<dbReference type="InterPro" id="IPR046348">
    <property type="entry name" value="SIS_dom_sf"/>
</dbReference>
<sequence length="355" mass="37383">MQAAHGSGSRSRPIPSRPPTDPHVSAKPHVQVTDDAALIASARRVILTEAGALHALAPRVDATFAAACRIILGARGRVVLSGMGKSGHIARKIAATLASTGTPAFFVHPGEASHGDLGMITASDVVLALSYSGETEELLTIMPLLQRQGIPLLAMTGKPHSTLARQANVHMDVSVPSEACPLGLAPTASTTAALALGDALAIALLEARGFTAEDFAYSHPAGSLGRRLLLRIEDVMHRDAAVPAVRAEASLNEALTEMSRKGLGMTAVIDEQRRLLGVFTDGDLRRALDNRDVDLRSTPLAQLMTHSPRTIAPQRLAGEAAQLMETHKIQGLLVVEGERLVGAVTFLDLLRAKVV</sequence>
<evidence type="ECO:0000256" key="3">
    <source>
        <dbReference type="ARBA" id="ARBA00023122"/>
    </source>
</evidence>
<feature type="site" description="Catalytically relevant" evidence="6">
    <location>
        <position position="219"/>
    </location>
</feature>
<dbReference type="PROSITE" id="PS51371">
    <property type="entry name" value="CBS"/>
    <property type="match status" value="2"/>
</dbReference>
<evidence type="ECO:0000256" key="8">
    <source>
        <dbReference type="SAM" id="MobiDB-lite"/>
    </source>
</evidence>